<dbReference type="InterPro" id="IPR050072">
    <property type="entry name" value="Peptidase_M20A"/>
</dbReference>
<dbReference type="GO" id="GO:0006526">
    <property type="term" value="P:L-arginine biosynthetic process"/>
    <property type="evidence" value="ECO:0007669"/>
    <property type="project" value="UniProtKB-KW"/>
</dbReference>
<dbReference type="InterPro" id="IPR010169">
    <property type="entry name" value="AcOrn-deacetyl"/>
</dbReference>
<evidence type="ECO:0000313" key="12">
    <source>
        <dbReference type="Proteomes" id="UP000325289"/>
    </source>
</evidence>
<evidence type="ECO:0000256" key="2">
    <source>
        <dbReference type="ARBA" id="ARBA00005691"/>
    </source>
</evidence>
<dbReference type="Pfam" id="PF01546">
    <property type="entry name" value="Peptidase_M20"/>
    <property type="match status" value="1"/>
</dbReference>
<keyword evidence="6" id="KW-0479">Metal-binding</keyword>
<dbReference type="NCBIfam" id="NF005710">
    <property type="entry name" value="PRK07522.1"/>
    <property type="match status" value="1"/>
</dbReference>
<proteinExistence type="inferred from homology"/>
<dbReference type="PANTHER" id="PTHR43808:SF31">
    <property type="entry name" value="N-ACETYL-L-CITRULLINE DEACETYLASE"/>
    <property type="match status" value="1"/>
</dbReference>
<dbReference type="SUPFAM" id="SSF55031">
    <property type="entry name" value="Bacterial exopeptidase dimerisation domain"/>
    <property type="match status" value="1"/>
</dbReference>
<dbReference type="SUPFAM" id="SSF53187">
    <property type="entry name" value="Zn-dependent exopeptidases"/>
    <property type="match status" value="1"/>
</dbReference>
<dbReference type="InterPro" id="IPR002933">
    <property type="entry name" value="Peptidase_M20"/>
</dbReference>
<keyword evidence="9" id="KW-0170">Cobalt</keyword>
<feature type="domain" description="Peptidase M20 dimerisation" evidence="10">
    <location>
        <begin position="172"/>
        <end position="281"/>
    </location>
</feature>
<dbReference type="GO" id="GO:0046872">
    <property type="term" value="F:metal ion binding"/>
    <property type="evidence" value="ECO:0007669"/>
    <property type="project" value="UniProtKB-KW"/>
</dbReference>
<dbReference type="NCBIfam" id="TIGR01892">
    <property type="entry name" value="AcOrn-deacetyl"/>
    <property type="match status" value="1"/>
</dbReference>
<keyword evidence="4" id="KW-0055">Arginine biosynthesis</keyword>
<dbReference type="PANTHER" id="PTHR43808">
    <property type="entry name" value="ACETYLORNITHINE DEACETYLASE"/>
    <property type="match status" value="1"/>
</dbReference>
<evidence type="ECO:0000256" key="6">
    <source>
        <dbReference type="ARBA" id="ARBA00022723"/>
    </source>
</evidence>
<reference evidence="11 12" key="1">
    <citation type="submission" date="2016-10" db="EMBL/GenBank/DDBJ databases">
        <authorList>
            <person name="Varghese N."/>
            <person name="Submissions S."/>
        </authorList>
    </citation>
    <scope>NUCLEOTIDE SEQUENCE [LARGE SCALE GENOMIC DNA]</scope>
    <source>
        <strain evidence="12">YIM D21,KCTC 23444,ACCC 10710</strain>
    </source>
</reference>
<keyword evidence="7" id="KW-0378">Hydrolase</keyword>
<dbReference type="InterPro" id="IPR036264">
    <property type="entry name" value="Bact_exopeptidase_dim_dom"/>
</dbReference>
<dbReference type="Pfam" id="PF07687">
    <property type="entry name" value="M20_dimer"/>
    <property type="match status" value="1"/>
</dbReference>
<keyword evidence="8" id="KW-0862">Zinc</keyword>
<evidence type="ECO:0000256" key="8">
    <source>
        <dbReference type="ARBA" id="ARBA00022833"/>
    </source>
</evidence>
<evidence type="ECO:0000256" key="1">
    <source>
        <dbReference type="ARBA" id="ARBA00001947"/>
    </source>
</evidence>
<organism evidence="11 12">
    <name type="scientific">Roseivivax sediminis</name>
    <dbReference type="NCBI Taxonomy" id="936889"/>
    <lineage>
        <taxon>Bacteria</taxon>
        <taxon>Pseudomonadati</taxon>
        <taxon>Pseudomonadota</taxon>
        <taxon>Alphaproteobacteria</taxon>
        <taxon>Rhodobacterales</taxon>
        <taxon>Roseobacteraceae</taxon>
        <taxon>Roseivivax</taxon>
    </lineage>
</organism>
<keyword evidence="12" id="KW-1185">Reference proteome</keyword>
<name>A0A1I2C3D5_9RHOB</name>
<evidence type="ECO:0000256" key="3">
    <source>
        <dbReference type="ARBA" id="ARBA00022490"/>
    </source>
</evidence>
<dbReference type="AlphaFoldDB" id="A0A1I2C3D5"/>
<dbReference type="CDD" id="cd03894">
    <property type="entry name" value="M20_ArgE"/>
    <property type="match status" value="1"/>
</dbReference>
<evidence type="ECO:0000259" key="10">
    <source>
        <dbReference type="Pfam" id="PF07687"/>
    </source>
</evidence>
<keyword evidence="5" id="KW-0028">Amino-acid biosynthesis</keyword>
<evidence type="ECO:0000256" key="7">
    <source>
        <dbReference type="ARBA" id="ARBA00022801"/>
    </source>
</evidence>
<dbReference type="EMBL" id="FOMS01000012">
    <property type="protein sequence ID" value="SFE62849.1"/>
    <property type="molecule type" value="Genomic_DNA"/>
</dbReference>
<comment type="similarity">
    <text evidence="2">Belongs to the peptidase M20A family. ArgE subfamily.</text>
</comment>
<evidence type="ECO:0000256" key="9">
    <source>
        <dbReference type="ARBA" id="ARBA00023285"/>
    </source>
</evidence>
<dbReference type="InterPro" id="IPR001261">
    <property type="entry name" value="ArgE/DapE_CS"/>
</dbReference>
<dbReference type="PROSITE" id="PS00759">
    <property type="entry name" value="ARGE_DAPE_CPG2_2"/>
    <property type="match status" value="1"/>
</dbReference>
<dbReference type="GO" id="GO:0008777">
    <property type="term" value="F:acetylornithine deacetylase activity"/>
    <property type="evidence" value="ECO:0007669"/>
    <property type="project" value="TreeGrafter"/>
</dbReference>
<evidence type="ECO:0000256" key="5">
    <source>
        <dbReference type="ARBA" id="ARBA00022605"/>
    </source>
</evidence>
<dbReference type="Proteomes" id="UP000325289">
    <property type="component" value="Unassembled WGS sequence"/>
</dbReference>
<evidence type="ECO:0000256" key="4">
    <source>
        <dbReference type="ARBA" id="ARBA00022571"/>
    </source>
</evidence>
<dbReference type="OrthoDB" id="9809784at2"/>
<protein>
    <submittedName>
        <fullName evidence="11">Acetylornithine deacetylase</fullName>
    </submittedName>
</protein>
<keyword evidence="3" id="KW-0963">Cytoplasm</keyword>
<dbReference type="InterPro" id="IPR011650">
    <property type="entry name" value="Peptidase_M20_dimer"/>
</dbReference>
<sequence>MTARLSPREILDALVAFPTVSRDSNLALVDWVERYLAAHGIAAHRHWNEAGDKAALYAHVGPDVPGGVILSGHSDVVPVDGQDWTVDPWTVTERDGKLIGRGTTDMKGFDALAIWALVEARHARLSRPLQLALSYDEEIGCAGAPPLIAAMARLPRAGTVIVGEPTGLRPVTGHKGGVSFAVHVLGFEIHSSMQHRGVSAIMWGAKLIDWANGVNESGFAAEPSALAAPFEPSCTTLHVGQISGGTAHNITAKDCTFSLGARVVPGESPDDWRARIRGAAAAISTDMRAVRPETGIEITETFALPPLVPEAGGAAEALVRRLTGDNGPAGAVSFGTEASHFQAAGYSTVVCGPGDIAVAHQPDEFITVAQFEAGHAFMHRLIEELSA</sequence>
<evidence type="ECO:0000313" key="11">
    <source>
        <dbReference type="EMBL" id="SFE62849.1"/>
    </source>
</evidence>
<gene>
    <name evidence="11" type="ORF">SAMN04515678_112104</name>
</gene>
<dbReference type="Gene3D" id="3.40.630.10">
    <property type="entry name" value="Zn peptidases"/>
    <property type="match status" value="1"/>
</dbReference>
<comment type="cofactor">
    <cofactor evidence="1">
        <name>Zn(2+)</name>
        <dbReference type="ChEBI" id="CHEBI:29105"/>
    </cofactor>
</comment>
<dbReference type="Gene3D" id="3.30.70.360">
    <property type="match status" value="1"/>
</dbReference>
<accession>A0A1I2C3D5</accession>
<dbReference type="RefSeq" id="WP_149757464.1">
    <property type="nucleotide sequence ID" value="NZ_FOMS01000012.1"/>
</dbReference>